<organism evidence="1 2">
    <name type="scientific">Mauremys mutica</name>
    <name type="common">yellowpond turtle</name>
    <dbReference type="NCBI Taxonomy" id="74926"/>
    <lineage>
        <taxon>Eukaryota</taxon>
        <taxon>Metazoa</taxon>
        <taxon>Chordata</taxon>
        <taxon>Craniata</taxon>
        <taxon>Vertebrata</taxon>
        <taxon>Euteleostomi</taxon>
        <taxon>Archelosauria</taxon>
        <taxon>Testudinata</taxon>
        <taxon>Testudines</taxon>
        <taxon>Cryptodira</taxon>
        <taxon>Durocryptodira</taxon>
        <taxon>Testudinoidea</taxon>
        <taxon>Geoemydidae</taxon>
        <taxon>Geoemydinae</taxon>
        <taxon>Mauremys</taxon>
    </lineage>
</organism>
<sequence length="114" mass="12563">MRAKAFVNQPMAYCARERVPVTVESASVPPRNGTFQGNFVNVMTETATNMMGSFAQAMVYVAVETVNAGKDGMGMLVKSGLGQNTLNQNMEHQGLWGLVWFFRLLEQLNAKQTT</sequence>
<proteinExistence type="predicted"/>
<evidence type="ECO:0000313" key="1">
    <source>
        <dbReference type="EMBL" id="KAH1187077.1"/>
    </source>
</evidence>
<protein>
    <submittedName>
        <fullName evidence="1">Uncharacterized protein</fullName>
    </submittedName>
</protein>
<name>A0A9D4B3N8_9SAUR</name>
<dbReference type="EMBL" id="JAHDVG010000463">
    <property type="protein sequence ID" value="KAH1187077.1"/>
    <property type="molecule type" value="Genomic_DNA"/>
</dbReference>
<keyword evidence="2" id="KW-1185">Reference proteome</keyword>
<dbReference type="AlphaFoldDB" id="A0A9D4B3N8"/>
<gene>
    <name evidence="1" type="ORF">KIL84_019826</name>
</gene>
<reference evidence="1" key="1">
    <citation type="submission" date="2021-09" db="EMBL/GenBank/DDBJ databases">
        <title>The genome of Mauremys mutica provides insights into the evolution of semi-aquatic lifestyle.</title>
        <authorList>
            <person name="Gong S."/>
            <person name="Gao Y."/>
        </authorList>
    </citation>
    <scope>NUCLEOTIDE SEQUENCE</scope>
    <source>
        <strain evidence="1">MM-2020</strain>
        <tissue evidence="1">Muscle</tissue>
    </source>
</reference>
<comment type="caution">
    <text evidence="1">The sequence shown here is derived from an EMBL/GenBank/DDBJ whole genome shotgun (WGS) entry which is preliminary data.</text>
</comment>
<dbReference type="Proteomes" id="UP000827986">
    <property type="component" value="Unassembled WGS sequence"/>
</dbReference>
<accession>A0A9D4B3N8</accession>
<evidence type="ECO:0000313" key="2">
    <source>
        <dbReference type="Proteomes" id="UP000827986"/>
    </source>
</evidence>